<feature type="compositionally biased region" description="Basic and acidic residues" evidence="1">
    <location>
        <begin position="61"/>
        <end position="81"/>
    </location>
</feature>
<comment type="caution">
    <text evidence="2">The sequence shown here is derived from an EMBL/GenBank/DDBJ whole genome shotgun (WGS) entry which is preliminary data.</text>
</comment>
<proteinExistence type="predicted"/>
<evidence type="ECO:0000313" key="2">
    <source>
        <dbReference type="EMBL" id="KAK0746602.1"/>
    </source>
</evidence>
<organism evidence="2 3">
    <name type="scientific">Schizothecium vesticola</name>
    <dbReference type="NCBI Taxonomy" id="314040"/>
    <lineage>
        <taxon>Eukaryota</taxon>
        <taxon>Fungi</taxon>
        <taxon>Dikarya</taxon>
        <taxon>Ascomycota</taxon>
        <taxon>Pezizomycotina</taxon>
        <taxon>Sordariomycetes</taxon>
        <taxon>Sordariomycetidae</taxon>
        <taxon>Sordariales</taxon>
        <taxon>Schizotheciaceae</taxon>
        <taxon>Schizothecium</taxon>
    </lineage>
</organism>
<gene>
    <name evidence="2" type="ORF">B0T18DRAFT_391022</name>
</gene>
<dbReference type="EMBL" id="JAUKUD010000004">
    <property type="protein sequence ID" value="KAK0746602.1"/>
    <property type="molecule type" value="Genomic_DNA"/>
</dbReference>
<feature type="compositionally biased region" description="Acidic residues" evidence="1">
    <location>
        <begin position="82"/>
        <end position="95"/>
    </location>
</feature>
<evidence type="ECO:0000256" key="1">
    <source>
        <dbReference type="SAM" id="MobiDB-lite"/>
    </source>
</evidence>
<accession>A0AA40EWJ0</accession>
<dbReference type="Proteomes" id="UP001172155">
    <property type="component" value="Unassembled WGS sequence"/>
</dbReference>
<name>A0AA40EWJ0_9PEZI</name>
<reference evidence="2" key="1">
    <citation type="submission" date="2023-06" db="EMBL/GenBank/DDBJ databases">
        <title>Genome-scale phylogeny and comparative genomics of the fungal order Sordariales.</title>
        <authorList>
            <consortium name="Lawrence Berkeley National Laboratory"/>
            <person name="Hensen N."/>
            <person name="Bonometti L."/>
            <person name="Westerberg I."/>
            <person name="Brannstrom I.O."/>
            <person name="Guillou S."/>
            <person name="Cros-Aarteil S."/>
            <person name="Calhoun S."/>
            <person name="Haridas S."/>
            <person name="Kuo A."/>
            <person name="Mondo S."/>
            <person name="Pangilinan J."/>
            <person name="Riley R."/>
            <person name="LaButti K."/>
            <person name="Andreopoulos B."/>
            <person name="Lipzen A."/>
            <person name="Chen C."/>
            <person name="Yanf M."/>
            <person name="Daum C."/>
            <person name="Ng V."/>
            <person name="Clum A."/>
            <person name="Steindorff A."/>
            <person name="Ohm R."/>
            <person name="Martin F."/>
            <person name="Silar P."/>
            <person name="Natvig D."/>
            <person name="Lalanne C."/>
            <person name="Gautier V."/>
            <person name="Ament-velasquez S.L."/>
            <person name="Kruys A."/>
            <person name="Hutchinson M.I."/>
            <person name="Powell A.J."/>
            <person name="Barry K."/>
            <person name="Miller A.N."/>
            <person name="Grigoriev I.V."/>
            <person name="Debuchy R."/>
            <person name="Gladieux P."/>
            <person name="Thoren M.H."/>
            <person name="Johannesson H."/>
        </authorList>
    </citation>
    <scope>NUCLEOTIDE SEQUENCE</scope>
    <source>
        <strain evidence="2">SMH3187-1</strain>
    </source>
</reference>
<keyword evidence="3" id="KW-1185">Reference proteome</keyword>
<dbReference type="AlphaFoldDB" id="A0AA40EWJ0"/>
<feature type="region of interest" description="Disordered" evidence="1">
    <location>
        <begin position="55"/>
        <end position="106"/>
    </location>
</feature>
<sequence>MGTIDQRVTHIQAQRTHLRCCPVRRQADKTKGLDTMRLASLFGLRQAYKRGRDEEYEVPDDEHTGVEVKTGGDGHKAGAREVDDDETCDENDEYQEGMVVVGEDDN</sequence>
<evidence type="ECO:0000313" key="3">
    <source>
        <dbReference type="Proteomes" id="UP001172155"/>
    </source>
</evidence>
<protein>
    <submittedName>
        <fullName evidence="2">Uncharacterized protein</fullName>
    </submittedName>
</protein>